<dbReference type="InterPro" id="IPR006162">
    <property type="entry name" value="Ppantetheine_attach_site"/>
</dbReference>
<evidence type="ECO:0000313" key="8">
    <source>
        <dbReference type="EMBL" id="KEO82567.1"/>
    </source>
</evidence>
<evidence type="ECO:0000256" key="1">
    <source>
        <dbReference type="ARBA" id="ARBA00001957"/>
    </source>
</evidence>
<gene>
    <name evidence="8" type="ORF">EL26_14365</name>
</gene>
<sequence length="2027" mass="228684">MTVNDTASDKRELLRQLLEKKARQPQRLPLSHGQRAMWFLYQMEPDSAAYHILFAGRLPSTPDLEVLNRALKKLMRRHPALRTTFEQTAESLEQIVHPQLEVPLTVIPAHAETEEELYEHVMTMARTPFDLTRGPLFRVVVFEREESPVLLIAIHHIISDYWSLSVLLDELGLLFAEEKSGVSAELPAIRSTYGEYVNWQNEHLQGPAGRRNHDFWTETLAGELPVLRLTTDKPRPPVQTFNGKGITFELPEALVEQVETLSRAESVTSYVTLLAAFQILLARYTGQEELLIGSPTAGRSRPEFEGVIGYYANPVIMRTRLQPQQSFRQLLQDLRGVVLDAISNQDYPFPLLVDEFQRERDASRSPLFQTMFAFQKAPRLEEQDFSLFMIGDPDARLNLQGLELFPYPVPQQEGQFDLTLTMIKHGTAIRAAFLYNTDLFEASTIQHMSENFCQLLTALTETPDQPVHALNLLSAQERRLLLTEWGRPRLSLSTETALETFEAQARQNPQATALYCEGESLSYAELLQKADQVAVLLRSRGVQPQDTIGMMLERSASAVIAMLGILKAGGVYVPLDPAYPPERLHYMIDDSRVRFLLSRRSLADSYASSALDVLDMDDLLAMNTDPDTSIEMPTPRGDQPAYIIYTSGSTGTPKGVVVNHQALAQQAQTIREYHQLTGADRVLQFSSLNFDTSLEQLFSAFTAGAAVVMRGDALWSSQELRTNFEQYRVSVANLPTAYWHQIVHEWKTMNIEFPSSLRLMIPGGEALLPRHVQLWRELPTQNIRLINAYGPTETVVTSHSFEIAPDTPLQQEKAVPIGRSLGDRVSYVLDANGQLVPVGVPGELHIGGSTLAHGYLHQPELTAQKFVQDPFSDDPNARMYKTGDLVRYLPDGHLEFLGRIDKQVKIRGFRIEIEEIEANLLQHPSVAGACVVVREDEPGSKRLVAYLVPAHDEPHTSELRRFARSKLPDYSVPSAFVWLPEFPLTANGKINRNALPAPESVEQTDRTDGASPRTETETVLAAIWGQVLKKEHVGIHDNFFELGGDSILGLQMIMQAGQAGIHLTPKQLFEYQTIAELGEVAGLATSKIVAETGLVEGDVPLTPIQHWFFEQTLPERHHFNQSVLLESSTPLDAGLLHQSLLALLAHHDALRSKYRLVDGIWQQTVTGSVAEVPFQTVDLHSLSADEQEKLIEQTAAQAQASLSLEDGRLLHAVLFNRGPEQPGLLLLVIHHLVVDGVSWRILLEDLQLSYQQLQAGQPVQLPAKTTSFQYWAQRLAAHAKTEEVRSELAYWQHRPAAAPVLPRDLERGPNTEGSTQTVTVSLSDEETSALLHRSLRTYRAQINELLLTALAKSLSDWTGQSASLIELEGHGREDLFDDVDLTRTVGWFTSVFPVQLDLREASTLIQAIQAVKEQLRAIPKRGIGYGLLRCLQEEDSVRRELQQLPVAEVTFNYLGQFDDADGSSALRISPRSSGPMRSATGIRSSLLNFDGSLLNNRLQFEITYSTNLHHHETMEWLANRFLAHLRDIISTSETPGVCALTPSDFPLADLTQAKVDSLAAAYPHLEDLFPMTPTQQGMLFRTLASPGRKIYHAQLDCLLEGPLDVARFQQSWQYVQDKHPTFRTLFVWKDLDVPMQAVLQETEQQWQMIDLRHLSPEEQLVELDSFLEADRNQPFALDREPLMRFTLLRLAEERHHFVWSHHHLHIDGWSLALALTDAMRRYEEHASSPLQERARSYRDYVRWLSAQSMSEAQSYWTGRLQGYRSPSRLQLPAAPPGTPSAWSNRDIQLSLEETNALHALSRQAQLTPNTILQGVWALLTAHFSGQDDVVYGVTTSGRPMELRGADSIIGMFVNSLPTRIQIPQNGSVAEWLRAIQTAQAEARQYEFTPLSRVQSWSDLPHGEDLFESVFVFENYPLDRSIMQVNGLRAHQPRSTLNPGYTLCLRIMPGDELHVLLEFDKATFAAQGIETLLNLMRQLLVTLHEHLHQDLSEWRDVLRQKHQQELDRLQKDAQQRKLSKLRERRNKS</sequence>
<dbReference type="PANTHER" id="PTHR45398">
    <property type="match status" value="1"/>
</dbReference>
<evidence type="ECO:0000256" key="5">
    <source>
        <dbReference type="ARBA" id="ARBA00023194"/>
    </source>
</evidence>
<dbReference type="PANTHER" id="PTHR45398:SF1">
    <property type="entry name" value="ENZYME, PUTATIVE (JCVI)-RELATED"/>
    <property type="match status" value="1"/>
</dbReference>
<dbReference type="InterPro" id="IPR045851">
    <property type="entry name" value="AMP-bd_C_sf"/>
</dbReference>
<dbReference type="InterPro" id="IPR023213">
    <property type="entry name" value="CAT-like_dom_sf"/>
</dbReference>
<dbReference type="eggNOG" id="COG1020">
    <property type="taxonomic scope" value="Bacteria"/>
</dbReference>
<dbReference type="FunFam" id="3.40.50.12780:FF:000012">
    <property type="entry name" value="Non-ribosomal peptide synthetase"/>
    <property type="match status" value="1"/>
</dbReference>
<dbReference type="Proteomes" id="UP000027931">
    <property type="component" value="Unassembled WGS sequence"/>
</dbReference>
<dbReference type="OrthoDB" id="9765680at2"/>
<dbReference type="Gene3D" id="3.30.559.30">
    <property type="entry name" value="Nonribosomal peptide synthetase, condensation domain"/>
    <property type="match status" value="3"/>
</dbReference>
<dbReference type="FunFam" id="3.40.50.980:FF:000001">
    <property type="entry name" value="Non-ribosomal peptide synthetase"/>
    <property type="match status" value="1"/>
</dbReference>
<dbReference type="EMBL" id="JMIR01000020">
    <property type="protein sequence ID" value="KEO82567.1"/>
    <property type="molecule type" value="Genomic_DNA"/>
</dbReference>
<dbReference type="CDD" id="cd19531">
    <property type="entry name" value="LCL_NRPS-like"/>
    <property type="match status" value="1"/>
</dbReference>
<dbReference type="Gene3D" id="3.30.559.10">
    <property type="entry name" value="Chloramphenicol acetyltransferase-like domain"/>
    <property type="match status" value="3"/>
</dbReference>
<dbReference type="InterPro" id="IPR025110">
    <property type="entry name" value="AMP-bd_C"/>
</dbReference>
<dbReference type="Pfam" id="PF00550">
    <property type="entry name" value="PP-binding"/>
    <property type="match status" value="1"/>
</dbReference>
<dbReference type="GO" id="GO:0003824">
    <property type="term" value="F:catalytic activity"/>
    <property type="evidence" value="ECO:0007669"/>
    <property type="project" value="InterPro"/>
</dbReference>
<protein>
    <recommendedName>
        <fullName evidence="7">Carrier domain-containing protein</fullName>
    </recommendedName>
</protein>
<dbReference type="Gene3D" id="3.30.300.30">
    <property type="match status" value="1"/>
</dbReference>
<dbReference type="Pfam" id="PF00501">
    <property type="entry name" value="AMP-binding"/>
    <property type="match status" value="1"/>
</dbReference>
<dbReference type="SUPFAM" id="SSF47336">
    <property type="entry name" value="ACP-like"/>
    <property type="match status" value="1"/>
</dbReference>
<dbReference type="Pfam" id="PF00668">
    <property type="entry name" value="Condensation"/>
    <property type="match status" value="3"/>
</dbReference>
<dbReference type="PROSITE" id="PS50075">
    <property type="entry name" value="CARRIER"/>
    <property type="match status" value="1"/>
</dbReference>
<keyword evidence="5" id="KW-0045">Antibiotic biosynthesis</keyword>
<dbReference type="CDD" id="cd19543">
    <property type="entry name" value="DCL_NRPS"/>
    <property type="match status" value="1"/>
</dbReference>
<dbReference type="PROSITE" id="PS00012">
    <property type="entry name" value="PHOSPHOPANTETHEINE"/>
    <property type="match status" value="1"/>
</dbReference>
<keyword evidence="3" id="KW-0596">Phosphopantetheine</keyword>
<dbReference type="NCBIfam" id="TIGR01733">
    <property type="entry name" value="AA-adenyl-dom"/>
    <property type="match status" value="1"/>
</dbReference>
<dbReference type="RefSeq" id="WP_052036358.1">
    <property type="nucleotide sequence ID" value="NZ_JMIR01000020.1"/>
</dbReference>
<dbReference type="InterPro" id="IPR001242">
    <property type="entry name" value="Condensation_dom"/>
</dbReference>
<dbReference type="GO" id="GO:0008610">
    <property type="term" value="P:lipid biosynthetic process"/>
    <property type="evidence" value="ECO:0007669"/>
    <property type="project" value="UniProtKB-ARBA"/>
</dbReference>
<feature type="region of interest" description="Disordered" evidence="6">
    <location>
        <begin position="993"/>
        <end position="1014"/>
    </location>
</feature>
<keyword evidence="9" id="KW-1185">Reference proteome</keyword>
<comment type="caution">
    <text evidence="8">The sequence shown here is derived from an EMBL/GenBank/DDBJ whole genome shotgun (WGS) entry which is preliminary data.</text>
</comment>
<evidence type="ECO:0000256" key="4">
    <source>
        <dbReference type="ARBA" id="ARBA00022553"/>
    </source>
</evidence>
<dbReference type="CDD" id="cd05930">
    <property type="entry name" value="A_NRPS"/>
    <property type="match status" value="1"/>
</dbReference>
<comment type="similarity">
    <text evidence="2">Belongs to the ATP-dependent AMP-binding enzyme family.</text>
</comment>
<dbReference type="SUPFAM" id="SSF52777">
    <property type="entry name" value="CoA-dependent acyltransferases"/>
    <property type="match status" value="6"/>
</dbReference>
<dbReference type="NCBIfam" id="TIGR01720">
    <property type="entry name" value="NRPS-para261"/>
    <property type="match status" value="1"/>
</dbReference>
<feature type="domain" description="Carrier" evidence="7">
    <location>
        <begin position="1011"/>
        <end position="1085"/>
    </location>
</feature>
<reference evidence="8 9" key="1">
    <citation type="journal article" date="2013" name="Int. J. Syst. Evol. Microbiol.">
        <title>Tumebacillus flagellatus sp. nov., an alpha-amylase/pullulanase-producing bacterium isolated from cassava wastewater.</title>
        <authorList>
            <person name="Wang Q."/>
            <person name="Xie N."/>
            <person name="Qin Y."/>
            <person name="Shen N."/>
            <person name="Zhu J."/>
            <person name="Mi H."/>
            <person name="Huang R."/>
        </authorList>
    </citation>
    <scope>NUCLEOTIDE SEQUENCE [LARGE SCALE GENOMIC DNA]</scope>
    <source>
        <strain evidence="8 9">GST4</strain>
    </source>
</reference>
<organism evidence="8 9">
    <name type="scientific">Tumebacillus flagellatus</name>
    <dbReference type="NCBI Taxonomy" id="1157490"/>
    <lineage>
        <taxon>Bacteria</taxon>
        <taxon>Bacillati</taxon>
        <taxon>Bacillota</taxon>
        <taxon>Bacilli</taxon>
        <taxon>Bacillales</taxon>
        <taxon>Alicyclobacillaceae</taxon>
        <taxon>Tumebacillus</taxon>
    </lineage>
</organism>
<evidence type="ECO:0000259" key="7">
    <source>
        <dbReference type="PROSITE" id="PS50075"/>
    </source>
</evidence>
<feature type="region of interest" description="Disordered" evidence="6">
    <location>
        <begin position="2008"/>
        <end position="2027"/>
    </location>
</feature>
<evidence type="ECO:0000256" key="2">
    <source>
        <dbReference type="ARBA" id="ARBA00006432"/>
    </source>
</evidence>
<dbReference type="InterPro" id="IPR010060">
    <property type="entry name" value="NRPS_synth"/>
</dbReference>
<evidence type="ECO:0000256" key="6">
    <source>
        <dbReference type="SAM" id="MobiDB-lite"/>
    </source>
</evidence>
<dbReference type="Pfam" id="PF13193">
    <property type="entry name" value="AMP-binding_C"/>
    <property type="match status" value="1"/>
</dbReference>
<dbReference type="STRING" id="1157490.EL26_14365"/>
<evidence type="ECO:0000256" key="3">
    <source>
        <dbReference type="ARBA" id="ARBA00022450"/>
    </source>
</evidence>
<feature type="compositionally biased region" description="Basic residues" evidence="6">
    <location>
        <begin position="2016"/>
        <end position="2027"/>
    </location>
</feature>
<dbReference type="CDD" id="cd19534">
    <property type="entry name" value="E_NRPS"/>
    <property type="match status" value="1"/>
</dbReference>
<dbReference type="GO" id="GO:0044550">
    <property type="term" value="P:secondary metabolite biosynthetic process"/>
    <property type="evidence" value="ECO:0007669"/>
    <property type="project" value="UniProtKB-ARBA"/>
</dbReference>
<dbReference type="InterPro" id="IPR010071">
    <property type="entry name" value="AA_adenyl_dom"/>
</dbReference>
<dbReference type="Gene3D" id="2.30.38.10">
    <property type="entry name" value="Luciferase, Domain 3"/>
    <property type="match status" value="1"/>
</dbReference>
<proteinExistence type="inferred from homology"/>
<dbReference type="PROSITE" id="PS00455">
    <property type="entry name" value="AMP_BINDING"/>
    <property type="match status" value="1"/>
</dbReference>
<name>A0A074M9F6_9BACL</name>
<dbReference type="SUPFAM" id="SSF56801">
    <property type="entry name" value="Acetyl-CoA synthetase-like"/>
    <property type="match status" value="1"/>
</dbReference>
<dbReference type="GO" id="GO:0043041">
    <property type="term" value="P:amino acid activation for nonribosomal peptide biosynthetic process"/>
    <property type="evidence" value="ECO:0007669"/>
    <property type="project" value="UniProtKB-ARBA"/>
</dbReference>
<dbReference type="FunFam" id="3.30.300.30:FF:000010">
    <property type="entry name" value="Enterobactin synthetase component F"/>
    <property type="match status" value="1"/>
</dbReference>
<dbReference type="InterPro" id="IPR036736">
    <property type="entry name" value="ACP-like_sf"/>
</dbReference>
<comment type="cofactor">
    <cofactor evidence="1">
        <name>pantetheine 4'-phosphate</name>
        <dbReference type="ChEBI" id="CHEBI:47942"/>
    </cofactor>
</comment>
<dbReference type="InterPro" id="IPR020845">
    <property type="entry name" value="AMP-binding_CS"/>
</dbReference>
<dbReference type="GO" id="GO:0017000">
    <property type="term" value="P:antibiotic biosynthetic process"/>
    <property type="evidence" value="ECO:0007669"/>
    <property type="project" value="UniProtKB-KW"/>
</dbReference>
<dbReference type="Gene3D" id="3.40.50.980">
    <property type="match status" value="2"/>
</dbReference>
<accession>A0A074M9F6</accession>
<dbReference type="FunFam" id="2.30.38.10:FF:000001">
    <property type="entry name" value="Non-ribosomal peptide synthetase PvdI"/>
    <property type="match status" value="1"/>
</dbReference>
<dbReference type="FunFam" id="1.10.1200.10:FF:000005">
    <property type="entry name" value="Nonribosomal peptide synthetase 1"/>
    <property type="match status" value="1"/>
</dbReference>
<keyword evidence="4" id="KW-0597">Phosphoprotein</keyword>
<dbReference type="InterPro" id="IPR009081">
    <property type="entry name" value="PP-bd_ACP"/>
</dbReference>
<evidence type="ECO:0000313" key="9">
    <source>
        <dbReference type="Proteomes" id="UP000027931"/>
    </source>
</evidence>
<dbReference type="Gene3D" id="1.10.1200.10">
    <property type="entry name" value="ACP-like"/>
    <property type="match status" value="1"/>
</dbReference>
<dbReference type="InterPro" id="IPR000873">
    <property type="entry name" value="AMP-dep_synth/lig_dom"/>
</dbReference>